<feature type="non-terminal residue" evidence="1">
    <location>
        <position position="131"/>
    </location>
</feature>
<name>A0ACC1L2B3_9FUNG</name>
<comment type="caution">
    <text evidence="1">The sequence shown here is derived from an EMBL/GenBank/DDBJ whole genome shotgun (WGS) entry which is preliminary data.</text>
</comment>
<organism evidence="1 2">
    <name type="scientific">Coemansia furcata</name>
    <dbReference type="NCBI Taxonomy" id="417177"/>
    <lineage>
        <taxon>Eukaryota</taxon>
        <taxon>Fungi</taxon>
        <taxon>Fungi incertae sedis</taxon>
        <taxon>Zoopagomycota</taxon>
        <taxon>Kickxellomycotina</taxon>
        <taxon>Kickxellomycetes</taxon>
        <taxon>Kickxellales</taxon>
        <taxon>Kickxellaceae</taxon>
        <taxon>Coemansia</taxon>
    </lineage>
</organism>
<sequence length="131" mass="14299">MDFGGQRPASSARRNEYAQPPQDYGFSSSTLFTPGDPGGFVLPSSAPHHHQDAHCGPSPLGFINPSEHIGHNHGYPPMQQQQWPPPSGPGGFVLPGAHYPPPPAFPPVPQQQQQMSYPQQQMHHQYATHAH</sequence>
<keyword evidence="2" id="KW-1185">Reference proteome</keyword>
<protein>
    <submittedName>
        <fullName evidence="1">Uncharacterized protein</fullName>
    </submittedName>
</protein>
<dbReference type="EMBL" id="JANBUP010002581">
    <property type="protein sequence ID" value="KAJ2799787.1"/>
    <property type="molecule type" value="Genomic_DNA"/>
</dbReference>
<proteinExistence type="predicted"/>
<gene>
    <name evidence="1" type="ORF">H4S07_005343</name>
</gene>
<accession>A0ACC1L2B3</accession>
<evidence type="ECO:0000313" key="2">
    <source>
        <dbReference type="Proteomes" id="UP001140096"/>
    </source>
</evidence>
<reference evidence="1" key="1">
    <citation type="submission" date="2022-07" db="EMBL/GenBank/DDBJ databases">
        <title>Phylogenomic reconstructions and comparative analyses of Kickxellomycotina fungi.</title>
        <authorList>
            <person name="Reynolds N.K."/>
            <person name="Stajich J.E."/>
            <person name="Barry K."/>
            <person name="Grigoriev I.V."/>
            <person name="Crous P."/>
            <person name="Smith M.E."/>
        </authorList>
    </citation>
    <scope>NUCLEOTIDE SEQUENCE</scope>
    <source>
        <strain evidence="1">CBS 102833</strain>
    </source>
</reference>
<evidence type="ECO:0000313" key="1">
    <source>
        <dbReference type="EMBL" id="KAJ2799787.1"/>
    </source>
</evidence>
<dbReference type="Proteomes" id="UP001140096">
    <property type="component" value="Unassembled WGS sequence"/>
</dbReference>